<comment type="caution">
    <text evidence="2">The sequence shown here is derived from an EMBL/GenBank/DDBJ whole genome shotgun (WGS) entry which is preliminary data.</text>
</comment>
<dbReference type="EMBL" id="QFPP01000293">
    <property type="protein sequence ID" value="PZQ69592.1"/>
    <property type="molecule type" value="Genomic_DNA"/>
</dbReference>
<gene>
    <name evidence="2" type="ORF">DI563_19430</name>
</gene>
<name>A0A2W5PVK9_VARPD</name>
<feature type="compositionally biased region" description="Basic and acidic residues" evidence="1">
    <location>
        <begin position="40"/>
        <end position="68"/>
    </location>
</feature>
<feature type="compositionally biased region" description="Polar residues" evidence="1">
    <location>
        <begin position="1"/>
        <end position="11"/>
    </location>
</feature>
<organism evidence="2 3">
    <name type="scientific">Variovorax paradoxus</name>
    <dbReference type="NCBI Taxonomy" id="34073"/>
    <lineage>
        <taxon>Bacteria</taxon>
        <taxon>Pseudomonadati</taxon>
        <taxon>Pseudomonadota</taxon>
        <taxon>Betaproteobacteria</taxon>
        <taxon>Burkholderiales</taxon>
        <taxon>Comamonadaceae</taxon>
        <taxon>Variovorax</taxon>
    </lineage>
</organism>
<accession>A0A2W5PVK9</accession>
<evidence type="ECO:0000313" key="3">
    <source>
        <dbReference type="Proteomes" id="UP000249135"/>
    </source>
</evidence>
<feature type="region of interest" description="Disordered" evidence="1">
    <location>
        <begin position="1"/>
        <end position="75"/>
    </location>
</feature>
<reference evidence="2 3" key="1">
    <citation type="submission" date="2017-08" db="EMBL/GenBank/DDBJ databases">
        <title>Infants hospitalized years apart are colonized by the same room-sourced microbial strains.</title>
        <authorList>
            <person name="Brooks B."/>
            <person name="Olm M.R."/>
            <person name="Firek B.A."/>
            <person name="Baker R."/>
            <person name="Thomas B.C."/>
            <person name="Morowitz M.J."/>
            <person name="Banfield J.F."/>
        </authorList>
    </citation>
    <scope>NUCLEOTIDE SEQUENCE [LARGE SCALE GENOMIC DNA]</scope>
    <source>
        <strain evidence="2">S2_005_003_R2_41</strain>
    </source>
</reference>
<evidence type="ECO:0000313" key="2">
    <source>
        <dbReference type="EMBL" id="PZQ69592.1"/>
    </source>
</evidence>
<protein>
    <submittedName>
        <fullName evidence="2">Uncharacterized protein</fullName>
    </submittedName>
</protein>
<sequence length="75" mass="7904">MSVPSINTSGEGTRPVTDGGVDNIGAAKKYPKGETVGPATKEKMEDRRADAENARKDDAAPWGMRDDPASTPNTD</sequence>
<proteinExistence type="predicted"/>
<evidence type="ECO:0000256" key="1">
    <source>
        <dbReference type="SAM" id="MobiDB-lite"/>
    </source>
</evidence>
<dbReference type="Proteomes" id="UP000249135">
    <property type="component" value="Unassembled WGS sequence"/>
</dbReference>
<dbReference type="AlphaFoldDB" id="A0A2W5PVK9"/>